<evidence type="ECO:0000313" key="2">
    <source>
        <dbReference type="EMBL" id="TXD73045.1"/>
    </source>
</evidence>
<protein>
    <submittedName>
        <fullName evidence="2">Uncharacterized protein</fullName>
    </submittedName>
</protein>
<comment type="caution">
    <text evidence="2">The sequence shown here is derived from an EMBL/GenBank/DDBJ whole genome shotgun (WGS) entry which is preliminary data.</text>
</comment>
<keyword evidence="1" id="KW-0732">Signal</keyword>
<evidence type="ECO:0000256" key="1">
    <source>
        <dbReference type="SAM" id="SignalP"/>
    </source>
</evidence>
<gene>
    <name evidence="2" type="ORF">ESU54_10350</name>
</gene>
<name>A0A5C6YZ59_9FLAO</name>
<dbReference type="OrthoDB" id="1049190at2"/>
<dbReference type="AlphaFoldDB" id="A0A5C6YZ59"/>
<accession>A0A5C6YZ59</accession>
<dbReference type="EMBL" id="VORT01000006">
    <property type="protein sequence ID" value="TXD73045.1"/>
    <property type="molecule type" value="Genomic_DNA"/>
</dbReference>
<evidence type="ECO:0000313" key="3">
    <source>
        <dbReference type="Proteomes" id="UP000321497"/>
    </source>
</evidence>
<proteinExistence type="predicted"/>
<organism evidence="2 3">
    <name type="scientific">Aequorivita antarctica</name>
    <dbReference type="NCBI Taxonomy" id="153266"/>
    <lineage>
        <taxon>Bacteria</taxon>
        <taxon>Pseudomonadati</taxon>
        <taxon>Bacteroidota</taxon>
        <taxon>Flavobacteriia</taxon>
        <taxon>Flavobacteriales</taxon>
        <taxon>Flavobacteriaceae</taxon>
        <taxon>Aequorivita</taxon>
    </lineage>
</organism>
<sequence length="311" mass="34238">MKKLFLTICLLFAVVIGTAQNSDSNIALGTYIPYEMAEVPAAARQILETKLGQMVTKNGISDISYNSRFIITPNVSVMSKDVIGSAPPKIVLNLDITLYIGDGVNGTLYTSKSFNVKGVGSNETKAYIAAIKNMRTNGEDVQMFVTEGKQKIIDFFNNNCELIQKEANTLANQNRFEEALGLLVNVPVNSTCYDKVGKSLKTMYQKTIDRDCQLKLAEATAIWNANQDLDAANEAGAILASIEPSSSCYPNVKSLFSKIESRVKTLSDRPWEYKLKVLDANIAIAKGAQQVLMAYAKNQPSTVMYNIHGWY</sequence>
<feature type="signal peptide" evidence="1">
    <location>
        <begin position="1"/>
        <end position="21"/>
    </location>
</feature>
<reference evidence="2 3" key="1">
    <citation type="submission" date="2019-08" db="EMBL/GenBank/DDBJ databases">
        <title>Genome of Aequorivita antarctica SW49 (type strain).</title>
        <authorList>
            <person name="Bowman J.P."/>
        </authorList>
    </citation>
    <scope>NUCLEOTIDE SEQUENCE [LARGE SCALE GENOMIC DNA]</scope>
    <source>
        <strain evidence="2 3">SW49</strain>
    </source>
</reference>
<feature type="chain" id="PRO_5022904081" evidence="1">
    <location>
        <begin position="22"/>
        <end position="311"/>
    </location>
</feature>
<dbReference type="RefSeq" id="WP_111844176.1">
    <property type="nucleotide sequence ID" value="NZ_UEGI01000005.1"/>
</dbReference>
<keyword evidence="3" id="KW-1185">Reference proteome</keyword>
<dbReference type="Proteomes" id="UP000321497">
    <property type="component" value="Unassembled WGS sequence"/>
</dbReference>